<reference evidence="4" key="1">
    <citation type="submission" date="2017-09" db="EMBL/GenBank/DDBJ databases">
        <title>Depth-based differentiation of microbial function through sediment-hosted aquifers and enrichment of novel symbionts in the deep terrestrial subsurface.</title>
        <authorList>
            <person name="Probst A.J."/>
            <person name="Ladd B."/>
            <person name="Jarett J.K."/>
            <person name="Geller-Mcgrath D.E."/>
            <person name="Sieber C.M.K."/>
            <person name="Emerson J.B."/>
            <person name="Anantharaman K."/>
            <person name="Thomas B.C."/>
            <person name="Malmstrom R."/>
            <person name="Stieglmeier M."/>
            <person name="Klingl A."/>
            <person name="Woyke T."/>
            <person name="Ryan C.M."/>
            <person name="Banfield J.F."/>
        </authorList>
    </citation>
    <scope>NUCLEOTIDE SEQUENCE [LARGE SCALE GENOMIC DNA]</scope>
</reference>
<organism evidence="3 4">
    <name type="scientific">Candidatus Magasanikbacteria bacterium CG_4_10_14_0_8_um_filter_32_14</name>
    <dbReference type="NCBI Taxonomy" id="1974640"/>
    <lineage>
        <taxon>Bacteria</taxon>
        <taxon>Candidatus Magasanikiibacteriota</taxon>
    </lineage>
</organism>
<feature type="compositionally biased region" description="Basic and acidic residues" evidence="1">
    <location>
        <begin position="51"/>
        <end position="66"/>
    </location>
</feature>
<name>A0A2M7R9V0_9BACT</name>
<gene>
    <name evidence="3" type="ORF">COY69_01200</name>
</gene>
<accession>A0A2M7R9V0</accession>
<evidence type="ECO:0000313" key="4">
    <source>
        <dbReference type="Proteomes" id="UP000229449"/>
    </source>
</evidence>
<keyword evidence="2" id="KW-0812">Transmembrane</keyword>
<feature type="transmembrane region" description="Helical" evidence="2">
    <location>
        <begin position="6"/>
        <end position="28"/>
    </location>
</feature>
<evidence type="ECO:0000256" key="1">
    <source>
        <dbReference type="SAM" id="MobiDB-lite"/>
    </source>
</evidence>
<proteinExistence type="predicted"/>
<sequence length="66" mass="7524">MSFSEWVLMISLYLIVTPLAIALGNGLGDWAIYLRDKKGWGKILPDEDDTSPEKVKVVNEEEEDRK</sequence>
<keyword evidence="2" id="KW-1133">Transmembrane helix</keyword>
<protein>
    <submittedName>
        <fullName evidence="3">Uncharacterized protein</fullName>
    </submittedName>
</protein>
<evidence type="ECO:0000256" key="2">
    <source>
        <dbReference type="SAM" id="Phobius"/>
    </source>
</evidence>
<evidence type="ECO:0000313" key="3">
    <source>
        <dbReference type="EMBL" id="PIY93549.1"/>
    </source>
</evidence>
<dbReference type="Proteomes" id="UP000229449">
    <property type="component" value="Unassembled WGS sequence"/>
</dbReference>
<keyword evidence="2" id="KW-0472">Membrane</keyword>
<feature type="region of interest" description="Disordered" evidence="1">
    <location>
        <begin position="45"/>
        <end position="66"/>
    </location>
</feature>
<dbReference type="AlphaFoldDB" id="A0A2M7R9V0"/>
<dbReference type="EMBL" id="PFMA01000029">
    <property type="protein sequence ID" value="PIY93549.1"/>
    <property type="molecule type" value="Genomic_DNA"/>
</dbReference>
<comment type="caution">
    <text evidence="3">The sequence shown here is derived from an EMBL/GenBank/DDBJ whole genome shotgun (WGS) entry which is preliminary data.</text>
</comment>